<sequence>MELTNLRVGTTMKTEFSDSDGFGFDAHVMGYPPSSASSFSSDSSFGPFTPTSGRSTPPGSDGLDINTSFSSAGPFSFDLTPPSSAMSAYFHLDMKSITPEDPCALFQPRLLATPSRNHFSTSGLPYSNDFNSQTPSQPMDLCTFTDGLGPSPLPLTPMRPVQGGESWDPWPMWVEPESPLFDSRHQTPLQQPVSVKHERESPASCLADNASRRRFFNTVKDRATALHQVQQESPSRSRQRPSKKDPNIVVVDGLQVKTIRSEKHFCKWAGCTKRFQKKEHLVRHIDSAHKGVLFKCEWCDKLFNRTDNRRSHEELHGQQRKQSRVKYVPEAARRLAEEKLRSRVRKPSKSKVSKH</sequence>
<evidence type="ECO:0000256" key="6">
    <source>
        <dbReference type="ARBA" id="ARBA00023242"/>
    </source>
</evidence>
<dbReference type="EMBL" id="JAULSV010000002">
    <property type="protein sequence ID" value="KAK0651498.1"/>
    <property type="molecule type" value="Genomic_DNA"/>
</dbReference>
<dbReference type="AlphaFoldDB" id="A0AA39YFC5"/>
<keyword evidence="4 7" id="KW-0863">Zinc-finger</keyword>
<dbReference type="GO" id="GO:0005634">
    <property type="term" value="C:nucleus"/>
    <property type="evidence" value="ECO:0007669"/>
    <property type="project" value="UniProtKB-SubCell"/>
</dbReference>
<dbReference type="InterPro" id="IPR013087">
    <property type="entry name" value="Znf_C2H2_type"/>
</dbReference>
<dbReference type="InterPro" id="IPR043359">
    <property type="entry name" value="GLI-like"/>
</dbReference>
<evidence type="ECO:0000256" key="2">
    <source>
        <dbReference type="ARBA" id="ARBA00022723"/>
    </source>
</evidence>
<comment type="subcellular location">
    <subcellularLocation>
        <location evidence="1">Nucleus</location>
    </subcellularLocation>
</comment>
<accession>A0AA39YFC5</accession>
<dbReference type="GO" id="GO:0000981">
    <property type="term" value="F:DNA-binding transcription factor activity, RNA polymerase II-specific"/>
    <property type="evidence" value="ECO:0007669"/>
    <property type="project" value="TreeGrafter"/>
</dbReference>
<feature type="region of interest" description="Disordered" evidence="8">
    <location>
        <begin position="34"/>
        <end position="61"/>
    </location>
</feature>
<evidence type="ECO:0000313" key="10">
    <source>
        <dbReference type="EMBL" id="KAK0651498.1"/>
    </source>
</evidence>
<comment type="caution">
    <text evidence="10">The sequence shown here is derived from an EMBL/GenBank/DDBJ whole genome shotgun (WGS) entry which is preliminary data.</text>
</comment>
<evidence type="ECO:0000256" key="7">
    <source>
        <dbReference type="PROSITE-ProRule" id="PRU00042"/>
    </source>
</evidence>
<organism evidence="10 11">
    <name type="scientific">Cercophora newfieldiana</name>
    <dbReference type="NCBI Taxonomy" id="92897"/>
    <lineage>
        <taxon>Eukaryota</taxon>
        <taxon>Fungi</taxon>
        <taxon>Dikarya</taxon>
        <taxon>Ascomycota</taxon>
        <taxon>Pezizomycotina</taxon>
        <taxon>Sordariomycetes</taxon>
        <taxon>Sordariomycetidae</taxon>
        <taxon>Sordariales</taxon>
        <taxon>Lasiosphaeriaceae</taxon>
        <taxon>Cercophora</taxon>
    </lineage>
</organism>
<evidence type="ECO:0000256" key="8">
    <source>
        <dbReference type="SAM" id="MobiDB-lite"/>
    </source>
</evidence>
<keyword evidence="3" id="KW-0677">Repeat</keyword>
<dbReference type="PANTHER" id="PTHR45718:SF4">
    <property type="entry name" value="TRANSCRIPTIONAL ACTIVATOR CUBITUS INTERRUPTUS"/>
    <property type="match status" value="1"/>
</dbReference>
<dbReference type="InterPro" id="IPR036236">
    <property type="entry name" value="Znf_C2H2_sf"/>
</dbReference>
<dbReference type="GO" id="GO:0000978">
    <property type="term" value="F:RNA polymerase II cis-regulatory region sequence-specific DNA binding"/>
    <property type="evidence" value="ECO:0007669"/>
    <property type="project" value="TreeGrafter"/>
</dbReference>
<evidence type="ECO:0000313" key="11">
    <source>
        <dbReference type="Proteomes" id="UP001174936"/>
    </source>
</evidence>
<evidence type="ECO:0000256" key="4">
    <source>
        <dbReference type="ARBA" id="ARBA00022771"/>
    </source>
</evidence>
<protein>
    <recommendedName>
        <fullName evidence="9">C2H2-type domain-containing protein</fullName>
    </recommendedName>
</protein>
<dbReference type="SUPFAM" id="SSF57667">
    <property type="entry name" value="beta-beta-alpha zinc fingers"/>
    <property type="match status" value="1"/>
</dbReference>
<feature type="compositionally biased region" description="Low complexity" evidence="8">
    <location>
        <begin position="34"/>
        <end position="52"/>
    </location>
</feature>
<feature type="domain" description="C2H2-type" evidence="9">
    <location>
        <begin position="294"/>
        <end position="321"/>
    </location>
</feature>
<name>A0AA39YFC5_9PEZI</name>
<evidence type="ECO:0000256" key="5">
    <source>
        <dbReference type="ARBA" id="ARBA00022833"/>
    </source>
</evidence>
<gene>
    <name evidence="10" type="ORF">B0T16DRAFT_80701</name>
</gene>
<feature type="region of interest" description="Disordered" evidence="8">
    <location>
        <begin position="309"/>
        <end position="332"/>
    </location>
</feature>
<keyword evidence="2" id="KW-0479">Metal-binding</keyword>
<dbReference type="PANTHER" id="PTHR45718">
    <property type="entry name" value="TRANSCRIPTIONAL ACTIVATOR CUBITUS INTERRUPTUS"/>
    <property type="match status" value="1"/>
</dbReference>
<evidence type="ECO:0000259" key="9">
    <source>
        <dbReference type="PROSITE" id="PS50157"/>
    </source>
</evidence>
<dbReference type="GO" id="GO:0008270">
    <property type="term" value="F:zinc ion binding"/>
    <property type="evidence" value="ECO:0007669"/>
    <property type="project" value="UniProtKB-KW"/>
</dbReference>
<dbReference type="PROSITE" id="PS50157">
    <property type="entry name" value="ZINC_FINGER_C2H2_2"/>
    <property type="match status" value="2"/>
</dbReference>
<feature type="region of interest" description="Disordered" evidence="8">
    <location>
        <begin position="226"/>
        <end position="247"/>
    </location>
</feature>
<dbReference type="Gene3D" id="3.30.160.60">
    <property type="entry name" value="Classic Zinc Finger"/>
    <property type="match status" value="2"/>
</dbReference>
<keyword evidence="6" id="KW-0539">Nucleus</keyword>
<keyword evidence="5" id="KW-0862">Zinc</keyword>
<reference evidence="10" key="1">
    <citation type="submission" date="2023-06" db="EMBL/GenBank/DDBJ databases">
        <title>Genome-scale phylogeny and comparative genomics of the fungal order Sordariales.</title>
        <authorList>
            <consortium name="Lawrence Berkeley National Laboratory"/>
            <person name="Hensen N."/>
            <person name="Bonometti L."/>
            <person name="Westerberg I."/>
            <person name="Brannstrom I.O."/>
            <person name="Guillou S."/>
            <person name="Cros-Aarteil S."/>
            <person name="Calhoun S."/>
            <person name="Haridas S."/>
            <person name="Kuo A."/>
            <person name="Mondo S."/>
            <person name="Pangilinan J."/>
            <person name="Riley R."/>
            <person name="Labutti K."/>
            <person name="Andreopoulos B."/>
            <person name="Lipzen A."/>
            <person name="Chen C."/>
            <person name="Yanf M."/>
            <person name="Daum C."/>
            <person name="Ng V."/>
            <person name="Clum A."/>
            <person name="Steindorff A."/>
            <person name="Ohm R."/>
            <person name="Martin F."/>
            <person name="Silar P."/>
            <person name="Natvig D."/>
            <person name="Lalanne C."/>
            <person name="Gautier V."/>
            <person name="Ament-Velasquez S.L."/>
            <person name="Kruys A."/>
            <person name="Hutchinson M.I."/>
            <person name="Powell A.J."/>
            <person name="Barry K."/>
            <person name="Miller A.N."/>
            <person name="Grigoriev I.V."/>
            <person name="Debuchy R."/>
            <person name="Gladieux P."/>
            <person name="Thoren M.H."/>
            <person name="Johannesson H."/>
        </authorList>
    </citation>
    <scope>NUCLEOTIDE SEQUENCE</scope>
    <source>
        <strain evidence="10">SMH2532-1</strain>
    </source>
</reference>
<keyword evidence="11" id="KW-1185">Reference proteome</keyword>
<dbReference type="SMART" id="SM00355">
    <property type="entry name" value="ZnF_C2H2"/>
    <property type="match status" value="2"/>
</dbReference>
<dbReference type="PROSITE" id="PS00028">
    <property type="entry name" value="ZINC_FINGER_C2H2_1"/>
    <property type="match status" value="2"/>
</dbReference>
<evidence type="ECO:0000256" key="3">
    <source>
        <dbReference type="ARBA" id="ARBA00022737"/>
    </source>
</evidence>
<feature type="domain" description="C2H2-type" evidence="9">
    <location>
        <begin position="264"/>
        <end position="291"/>
    </location>
</feature>
<dbReference type="Proteomes" id="UP001174936">
    <property type="component" value="Unassembled WGS sequence"/>
</dbReference>
<evidence type="ECO:0000256" key="1">
    <source>
        <dbReference type="ARBA" id="ARBA00004123"/>
    </source>
</evidence>
<proteinExistence type="predicted"/>